<accession>A0ABZ0TMH8</accession>
<protein>
    <submittedName>
        <fullName evidence="1">Uncharacterized protein</fullName>
    </submittedName>
</protein>
<organism evidence="1 2">
    <name type="scientific">Mucilaginibacter sabulilitoris</name>
    <dbReference type="NCBI Taxonomy" id="1173583"/>
    <lineage>
        <taxon>Bacteria</taxon>
        <taxon>Pseudomonadati</taxon>
        <taxon>Bacteroidota</taxon>
        <taxon>Sphingobacteriia</taxon>
        <taxon>Sphingobacteriales</taxon>
        <taxon>Sphingobacteriaceae</taxon>
        <taxon>Mucilaginibacter</taxon>
    </lineage>
</organism>
<proteinExistence type="predicted"/>
<gene>
    <name evidence="1" type="ORF">SNE25_30350</name>
</gene>
<dbReference type="RefSeq" id="WP_321562756.1">
    <property type="nucleotide sequence ID" value="NZ_CP139558.1"/>
</dbReference>
<evidence type="ECO:0000313" key="2">
    <source>
        <dbReference type="Proteomes" id="UP001324380"/>
    </source>
</evidence>
<dbReference type="EMBL" id="CP139558">
    <property type="protein sequence ID" value="WPU93622.1"/>
    <property type="molecule type" value="Genomic_DNA"/>
</dbReference>
<sequence>MARERWGTFSVKDHLMIRPFIADVLLYNRLVIPYPPDQEEKDRWTENNWQPDKLNECLNILKDKAILVPWNKRIRDFYDERFTLASDISEKQVKKHKGDPYYNSRLLLTTDFLPDKPANVSMVWPMAAYPALEAYTNDHKETSNRENLAMLLSHQFLVPEDTHKSDAQLLHQAIKLCDRDDFQKKREEFYKWQDDIIEKQIPANDAVKEMEDLLKQYEKVISKAKLKMIYKYAFLAIEVGLGIAGAKFGEPIATTAAIAGISKFAIFDRKLEIDAGDCKGASMIHDFKREFS</sequence>
<dbReference type="Proteomes" id="UP001324380">
    <property type="component" value="Chromosome"/>
</dbReference>
<keyword evidence="2" id="KW-1185">Reference proteome</keyword>
<name>A0ABZ0TMH8_9SPHI</name>
<reference evidence="1 2" key="1">
    <citation type="submission" date="2023-11" db="EMBL/GenBank/DDBJ databases">
        <title>Analysis of the Genomes of Mucilaginibacter gossypii cycad 4 and M. sabulilitoris SNA2: microbes with the potential for plant growth promotion.</title>
        <authorList>
            <person name="Hirsch A.M."/>
            <person name="Humm E."/>
            <person name="Rubbi M."/>
            <person name="Del Vecchio G."/>
            <person name="Ha S.M."/>
            <person name="Pellegrini M."/>
            <person name="Gunsalus R.P."/>
        </authorList>
    </citation>
    <scope>NUCLEOTIDE SEQUENCE [LARGE SCALE GENOMIC DNA]</scope>
    <source>
        <strain evidence="1 2">SNA2</strain>
    </source>
</reference>
<evidence type="ECO:0000313" key="1">
    <source>
        <dbReference type="EMBL" id="WPU93622.1"/>
    </source>
</evidence>